<proteinExistence type="predicted"/>
<dbReference type="VEuPathDB" id="VectorBase:AFUN004055"/>
<sequence>MALEVEDCDEEMQQLIAESMHLADELVTVTAVEELQRTCQNILKDIESDVEQYGRTIANYKDSLERLTLLEHGILHGLNKVSAAPGELSEQLQRLESKVETLGEQLRETIIYLPPSAISIETFATIGNQHERLSSLEQQLDRIGALVDGNQVRESAMTVASVQRKTNKLLQDMDGILKLNILQKQTIFGFSNRIFHGNIP</sequence>
<protein>
    <submittedName>
        <fullName evidence="2">Uncharacterized protein</fullName>
    </submittedName>
</protein>
<organism evidence="2">
    <name type="scientific">Anopheles funestus</name>
    <name type="common">African malaria mosquito</name>
    <dbReference type="NCBI Taxonomy" id="62324"/>
    <lineage>
        <taxon>Eukaryota</taxon>
        <taxon>Metazoa</taxon>
        <taxon>Ecdysozoa</taxon>
        <taxon>Arthropoda</taxon>
        <taxon>Hexapoda</taxon>
        <taxon>Insecta</taxon>
        <taxon>Pterygota</taxon>
        <taxon>Neoptera</taxon>
        <taxon>Endopterygota</taxon>
        <taxon>Diptera</taxon>
        <taxon>Nematocera</taxon>
        <taxon>Culicoidea</taxon>
        <taxon>Culicidae</taxon>
        <taxon>Anophelinae</taxon>
        <taxon>Anopheles</taxon>
    </lineage>
</organism>
<accession>A0A182RCY6</accession>
<evidence type="ECO:0000256" key="1">
    <source>
        <dbReference type="SAM" id="Coils"/>
    </source>
</evidence>
<dbReference type="AlphaFoldDB" id="A0A182RCY6"/>
<evidence type="ECO:0000313" key="2">
    <source>
        <dbReference type="EnsemblMetazoa" id="AFUN004055-PA"/>
    </source>
</evidence>
<feature type="coiled-coil region" evidence="1">
    <location>
        <begin position="5"/>
        <end position="63"/>
    </location>
</feature>
<dbReference type="EnsemblMetazoa" id="AFUN004055-RA">
    <property type="protein sequence ID" value="AFUN004055-PA"/>
    <property type="gene ID" value="AFUN004055"/>
</dbReference>
<keyword evidence="1" id="KW-0175">Coiled coil</keyword>
<reference evidence="2" key="1">
    <citation type="submission" date="2020-05" db="UniProtKB">
        <authorList>
            <consortium name="EnsemblMetazoa"/>
        </authorList>
    </citation>
    <scope>IDENTIFICATION</scope>
    <source>
        <strain evidence="2">FUMOZ</strain>
    </source>
</reference>
<name>A0A182RCY6_ANOFN</name>